<feature type="compositionally biased region" description="Basic and acidic residues" evidence="1">
    <location>
        <begin position="126"/>
        <end position="139"/>
    </location>
</feature>
<evidence type="ECO:0000313" key="2">
    <source>
        <dbReference type="EMBL" id="KAG2385156.1"/>
    </source>
</evidence>
<name>A0A8T0JX38_PHAAN</name>
<feature type="region of interest" description="Disordered" evidence="1">
    <location>
        <begin position="117"/>
        <end position="179"/>
    </location>
</feature>
<dbReference type="Proteomes" id="UP000743370">
    <property type="component" value="Unassembled WGS sequence"/>
</dbReference>
<sequence>MASVRGYGRGTFFATTVFQCLHGEFPVTQGFEWGFLPVSHDFGYGCGGEEIPGTYCSQVVTKVLNMDPGIVKKRRGVNMDLGMVEGRVVGMGKNSNRTMGMVMEGGVSMMRNLAMGAKENGYGHPPQKEGYRKPCYEKRDDDDDDDEGYGHKKYPTVSSVQVDHKEEQRMSRRPPPDPVAVLRGHRASVTFFVLWALLCSADGEVRIWDTLQHRTVSSAWCLVL</sequence>
<gene>
    <name evidence="2" type="ORF">HKW66_Vig0122480</name>
</gene>
<evidence type="ECO:0000256" key="1">
    <source>
        <dbReference type="SAM" id="MobiDB-lite"/>
    </source>
</evidence>
<evidence type="ECO:0000313" key="3">
    <source>
        <dbReference type="Proteomes" id="UP000743370"/>
    </source>
</evidence>
<protein>
    <submittedName>
        <fullName evidence="2">Protein DECREASED SIZE EXCLUSION LIMIT 1</fullName>
    </submittedName>
</protein>
<dbReference type="AlphaFoldDB" id="A0A8T0JX38"/>
<accession>A0A8T0JX38</accession>
<organism evidence="2 3">
    <name type="scientific">Phaseolus angularis</name>
    <name type="common">Azuki bean</name>
    <name type="synonym">Vigna angularis</name>
    <dbReference type="NCBI Taxonomy" id="3914"/>
    <lineage>
        <taxon>Eukaryota</taxon>
        <taxon>Viridiplantae</taxon>
        <taxon>Streptophyta</taxon>
        <taxon>Embryophyta</taxon>
        <taxon>Tracheophyta</taxon>
        <taxon>Spermatophyta</taxon>
        <taxon>Magnoliopsida</taxon>
        <taxon>eudicotyledons</taxon>
        <taxon>Gunneridae</taxon>
        <taxon>Pentapetalae</taxon>
        <taxon>rosids</taxon>
        <taxon>fabids</taxon>
        <taxon>Fabales</taxon>
        <taxon>Fabaceae</taxon>
        <taxon>Papilionoideae</taxon>
        <taxon>50 kb inversion clade</taxon>
        <taxon>NPAAA clade</taxon>
        <taxon>indigoferoid/millettioid clade</taxon>
        <taxon>Phaseoleae</taxon>
        <taxon>Vigna</taxon>
    </lineage>
</organism>
<comment type="caution">
    <text evidence="2">The sequence shown here is derived from an EMBL/GenBank/DDBJ whole genome shotgun (WGS) entry which is preliminary data.</text>
</comment>
<dbReference type="EMBL" id="JABFOF010000008">
    <property type="protein sequence ID" value="KAG2385156.1"/>
    <property type="molecule type" value="Genomic_DNA"/>
</dbReference>
<proteinExistence type="predicted"/>
<reference evidence="2 3" key="1">
    <citation type="submission" date="2020-05" db="EMBL/GenBank/DDBJ databases">
        <title>Vigna angularis (adzuki bean) Var. LongXiaoDou No. 4 denovo assembly.</title>
        <authorList>
            <person name="Xiang H."/>
        </authorList>
    </citation>
    <scope>NUCLEOTIDE SEQUENCE [LARGE SCALE GENOMIC DNA]</scope>
    <source>
        <tissue evidence="2">Leaf</tissue>
    </source>
</reference>